<dbReference type="InterPro" id="IPR013785">
    <property type="entry name" value="Aldolase_TIM"/>
</dbReference>
<feature type="domain" description="FAD/NAD(P)-binding" evidence="11">
    <location>
        <begin position="403"/>
        <end position="523"/>
    </location>
</feature>
<dbReference type="Pfam" id="PF07992">
    <property type="entry name" value="Pyr_redox_2"/>
    <property type="match status" value="1"/>
</dbReference>
<dbReference type="InterPro" id="IPR051793">
    <property type="entry name" value="NADH:flavin_oxidoreductase"/>
</dbReference>
<dbReference type="STRING" id="1443111.Z949_2234"/>
<dbReference type="SUPFAM" id="SSF51395">
    <property type="entry name" value="FMN-linked oxidoreductases"/>
    <property type="match status" value="1"/>
</dbReference>
<evidence type="ECO:0000256" key="8">
    <source>
        <dbReference type="ARBA" id="ARBA00023004"/>
    </source>
</evidence>
<evidence type="ECO:0000313" key="13">
    <source>
        <dbReference type="Proteomes" id="UP000284407"/>
    </source>
</evidence>
<evidence type="ECO:0000256" key="6">
    <source>
        <dbReference type="ARBA" id="ARBA00022723"/>
    </source>
</evidence>
<dbReference type="PANTHER" id="PTHR42917:SF2">
    <property type="entry name" value="2,4-DIENOYL-COA REDUCTASE [(2E)-ENOYL-COA-PRODUCING]"/>
    <property type="match status" value="1"/>
</dbReference>
<sequence>MPLQNPLFLDARHNRVNGAATAELLQAKGPALSKDPLLQPFQLKHLTLKNRIMTTSHEPAYPVEGMPTDRYRAYHAERAKAGVALAMTAGSASVSRDSPPVFNNILAYRDEVVPHIRSLTEACHEHGCATMIQLTHLGRRTTWNKGDWLPSLSSSKHREPAHRAFPKLIEDWDIERIISDFADAAERMQAGGMDGIELQVYGHLLDQFWSPLTNDLTGPYGADTLENRMRFPLDVLAAVRKRVGPDFIIGFRYTADEAQRGGINAAEGLEISTKLAATGQLDFLNVIRGRIHTDPAMTDLIPVQGMKSAPHLDFAGEVKKLTGMPTFHASRIPDVATARHAIEAGLLDMVGMTRAHMADPHIVRKIIEGREHDIRPCVGATYCLDRIYQAGDALCIHNAATGRELTMPHTIARATQPRKVVIIGAGPAGLEAARVAAERGHDVTVFEAQPDPGGQIRLTARTPRRREMISIIDWRMSQCAARDVVFHFNTWAEAKDITALDPDVVIVATGGIPNTELFETNTEAAHVITTWDIIAGDIQPAQNILIYDESGDHPALQAAEIAAGAGAKVEVMTPDRTFAPDIMAMNLVPYMRALQDKDVTFTVTRRLLGVEKAGNKLRATIGTDYSDHTSQKDYDQVVVNYGTLPLDQLYFDLKPHSSNAGAVDHEALITGTPQTINRNSAGTFQLFRIGDAVSARNTHAAIYDALRLMKDI</sequence>
<dbReference type="GO" id="GO:0033543">
    <property type="term" value="P:fatty acid beta-oxidation, unsaturated, even number, reductase/isomerase pathway"/>
    <property type="evidence" value="ECO:0007669"/>
    <property type="project" value="TreeGrafter"/>
</dbReference>
<comment type="cofactor">
    <cofactor evidence="1">
        <name>FMN</name>
        <dbReference type="ChEBI" id="CHEBI:58210"/>
    </cofactor>
</comment>
<dbReference type="CDD" id="cd04734">
    <property type="entry name" value="OYE_like_3_FMN"/>
    <property type="match status" value="1"/>
</dbReference>
<evidence type="ECO:0000259" key="11">
    <source>
        <dbReference type="Pfam" id="PF07992"/>
    </source>
</evidence>
<dbReference type="EMBL" id="RAQK01000001">
    <property type="protein sequence ID" value="RKE95738.1"/>
    <property type="molecule type" value="Genomic_DNA"/>
</dbReference>
<dbReference type="PANTHER" id="PTHR42917">
    <property type="entry name" value="2,4-DIENOYL-COA REDUCTASE"/>
    <property type="match status" value="1"/>
</dbReference>
<evidence type="ECO:0008006" key="14">
    <source>
        <dbReference type="Google" id="ProtNLM"/>
    </source>
</evidence>
<evidence type="ECO:0000256" key="1">
    <source>
        <dbReference type="ARBA" id="ARBA00001917"/>
    </source>
</evidence>
<evidence type="ECO:0000256" key="4">
    <source>
        <dbReference type="ARBA" id="ARBA00022630"/>
    </source>
</evidence>
<name>A0A420DNH5_9RHOB</name>
<dbReference type="Gene3D" id="3.50.50.60">
    <property type="entry name" value="FAD/NAD(P)-binding domain"/>
    <property type="match status" value="1"/>
</dbReference>
<evidence type="ECO:0000259" key="10">
    <source>
        <dbReference type="Pfam" id="PF00724"/>
    </source>
</evidence>
<dbReference type="GO" id="GO:0008670">
    <property type="term" value="F:2,4-dienoyl-CoA reductase (NADPH) activity"/>
    <property type="evidence" value="ECO:0007669"/>
    <property type="project" value="TreeGrafter"/>
</dbReference>
<comment type="similarity">
    <text evidence="3">In the N-terminal section; belongs to the NADH:flavin oxidoreductase/NADH oxidase family.</text>
</comment>
<dbReference type="GO" id="GO:0010181">
    <property type="term" value="F:FMN binding"/>
    <property type="evidence" value="ECO:0007669"/>
    <property type="project" value="InterPro"/>
</dbReference>
<reference evidence="12 13" key="1">
    <citation type="submission" date="2018-09" db="EMBL/GenBank/DDBJ databases">
        <title>Genomic Encyclopedia of Archaeal and Bacterial Type Strains, Phase II (KMG-II): from individual species to whole genera.</title>
        <authorList>
            <person name="Goeker M."/>
        </authorList>
    </citation>
    <scope>NUCLEOTIDE SEQUENCE [LARGE SCALE GENOMIC DNA]</scope>
    <source>
        <strain evidence="12 13">DSM 11458</strain>
    </source>
</reference>
<organism evidence="12 13">
    <name type="scientific">Sulfitobacter guttiformis</name>
    <dbReference type="NCBI Taxonomy" id="74349"/>
    <lineage>
        <taxon>Bacteria</taxon>
        <taxon>Pseudomonadati</taxon>
        <taxon>Pseudomonadota</taxon>
        <taxon>Alphaproteobacteria</taxon>
        <taxon>Rhodobacterales</taxon>
        <taxon>Roseobacteraceae</taxon>
        <taxon>Sulfitobacter</taxon>
    </lineage>
</organism>
<comment type="cofactor">
    <cofactor evidence="2">
        <name>[4Fe-4S] cluster</name>
        <dbReference type="ChEBI" id="CHEBI:49883"/>
    </cofactor>
</comment>
<dbReference type="GO" id="GO:0046872">
    <property type="term" value="F:metal ion binding"/>
    <property type="evidence" value="ECO:0007669"/>
    <property type="project" value="UniProtKB-KW"/>
</dbReference>
<evidence type="ECO:0000256" key="3">
    <source>
        <dbReference type="ARBA" id="ARBA00011048"/>
    </source>
</evidence>
<dbReference type="InterPro" id="IPR001155">
    <property type="entry name" value="OxRdtase_FMN_N"/>
</dbReference>
<keyword evidence="6" id="KW-0479">Metal-binding</keyword>
<dbReference type="Gene3D" id="3.40.50.720">
    <property type="entry name" value="NAD(P)-binding Rossmann-like Domain"/>
    <property type="match status" value="1"/>
</dbReference>
<dbReference type="InterPro" id="IPR036188">
    <property type="entry name" value="FAD/NAD-bd_sf"/>
</dbReference>
<dbReference type="InterPro" id="IPR023753">
    <property type="entry name" value="FAD/NAD-binding_dom"/>
</dbReference>
<evidence type="ECO:0000256" key="2">
    <source>
        <dbReference type="ARBA" id="ARBA00001966"/>
    </source>
</evidence>
<keyword evidence="4" id="KW-0285">Flavoprotein</keyword>
<dbReference type="PRINTS" id="PR00411">
    <property type="entry name" value="PNDRDTASEI"/>
</dbReference>
<keyword evidence="9" id="KW-0411">Iron-sulfur</keyword>
<dbReference type="Gene3D" id="3.20.20.70">
    <property type="entry name" value="Aldolase class I"/>
    <property type="match status" value="1"/>
</dbReference>
<gene>
    <name evidence="12" type="ORF">C8N30_0275</name>
</gene>
<dbReference type="Pfam" id="PF00724">
    <property type="entry name" value="Oxidored_FMN"/>
    <property type="match status" value="1"/>
</dbReference>
<dbReference type="PRINTS" id="PR00368">
    <property type="entry name" value="FADPNR"/>
</dbReference>
<dbReference type="Proteomes" id="UP000284407">
    <property type="component" value="Unassembled WGS sequence"/>
</dbReference>
<dbReference type="GO" id="GO:0051536">
    <property type="term" value="F:iron-sulfur cluster binding"/>
    <property type="evidence" value="ECO:0007669"/>
    <property type="project" value="UniProtKB-KW"/>
</dbReference>
<keyword evidence="13" id="KW-1185">Reference proteome</keyword>
<proteinExistence type="inferred from homology"/>
<evidence type="ECO:0000256" key="9">
    <source>
        <dbReference type="ARBA" id="ARBA00023014"/>
    </source>
</evidence>
<feature type="domain" description="NADH:flavin oxidoreductase/NADH oxidase N-terminal" evidence="10">
    <location>
        <begin position="37"/>
        <end position="372"/>
    </location>
</feature>
<evidence type="ECO:0000313" key="12">
    <source>
        <dbReference type="EMBL" id="RKE95738.1"/>
    </source>
</evidence>
<evidence type="ECO:0000256" key="5">
    <source>
        <dbReference type="ARBA" id="ARBA00022643"/>
    </source>
</evidence>
<keyword evidence="7" id="KW-0560">Oxidoreductase</keyword>
<keyword evidence="8" id="KW-0408">Iron</keyword>
<dbReference type="SUPFAM" id="SSF51905">
    <property type="entry name" value="FAD/NAD(P)-binding domain"/>
    <property type="match status" value="1"/>
</dbReference>
<dbReference type="AlphaFoldDB" id="A0A420DNH5"/>
<protein>
    <recommendedName>
        <fullName evidence="14">2,4-dienoyl-CoA reductase-like NADH-dependent reductase (Old Yellow Enzyme family)</fullName>
    </recommendedName>
</protein>
<accession>A0A420DNH5</accession>
<keyword evidence="5" id="KW-0288">FMN</keyword>
<comment type="caution">
    <text evidence="12">The sequence shown here is derived from an EMBL/GenBank/DDBJ whole genome shotgun (WGS) entry which is preliminary data.</text>
</comment>
<evidence type="ECO:0000256" key="7">
    <source>
        <dbReference type="ARBA" id="ARBA00023002"/>
    </source>
</evidence>